<reference evidence="2" key="2">
    <citation type="submission" date="2021-03" db="UniProtKB">
        <authorList>
            <consortium name="EnsemblPlants"/>
        </authorList>
    </citation>
    <scope>IDENTIFICATION</scope>
</reference>
<reference evidence="2" key="1">
    <citation type="submission" date="2018-11" db="EMBL/GenBank/DDBJ databases">
        <authorList>
            <person name="Grassa J C."/>
        </authorList>
    </citation>
    <scope>NUCLEOTIDE SEQUENCE [LARGE SCALE GENOMIC DNA]</scope>
</reference>
<evidence type="ECO:0000313" key="2">
    <source>
        <dbReference type="EnsemblPlants" id="cds.evm.model.07.971"/>
    </source>
</evidence>
<feature type="compositionally biased region" description="Basic and acidic residues" evidence="1">
    <location>
        <begin position="1"/>
        <end position="12"/>
    </location>
</feature>
<dbReference type="EnsemblPlants" id="evm.model.07.971">
    <property type="protein sequence ID" value="cds.evm.model.07.971"/>
    <property type="gene ID" value="evm.TU.07.971"/>
</dbReference>
<dbReference type="AlphaFoldDB" id="A0A803Q770"/>
<dbReference type="Gramene" id="evm.model.07.971">
    <property type="protein sequence ID" value="cds.evm.model.07.971"/>
    <property type="gene ID" value="evm.TU.07.971"/>
</dbReference>
<evidence type="ECO:0008006" key="4">
    <source>
        <dbReference type="Google" id="ProtNLM"/>
    </source>
</evidence>
<proteinExistence type="predicted"/>
<evidence type="ECO:0000313" key="3">
    <source>
        <dbReference type="Proteomes" id="UP000596661"/>
    </source>
</evidence>
<keyword evidence="3" id="KW-1185">Reference proteome</keyword>
<accession>A0A803Q770</accession>
<feature type="region of interest" description="Disordered" evidence="1">
    <location>
        <begin position="1"/>
        <end position="23"/>
    </location>
</feature>
<organism evidence="2 3">
    <name type="scientific">Cannabis sativa</name>
    <name type="common">Hemp</name>
    <name type="synonym">Marijuana</name>
    <dbReference type="NCBI Taxonomy" id="3483"/>
    <lineage>
        <taxon>Eukaryota</taxon>
        <taxon>Viridiplantae</taxon>
        <taxon>Streptophyta</taxon>
        <taxon>Embryophyta</taxon>
        <taxon>Tracheophyta</taxon>
        <taxon>Spermatophyta</taxon>
        <taxon>Magnoliopsida</taxon>
        <taxon>eudicotyledons</taxon>
        <taxon>Gunneridae</taxon>
        <taxon>Pentapetalae</taxon>
        <taxon>rosids</taxon>
        <taxon>fabids</taxon>
        <taxon>Rosales</taxon>
        <taxon>Cannabaceae</taxon>
        <taxon>Cannabis</taxon>
    </lineage>
</organism>
<protein>
    <recommendedName>
        <fullName evidence="4">DUF4283 domain-containing protein</fullName>
    </recommendedName>
</protein>
<dbReference type="EMBL" id="UZAU01000651">
    <property type="status" value="NOT_ANNOTATED_CDS"/>
    <property type="molecule type" value="Genomic_DNA"/>
</dbReference>
<evidence type="ECO:0000256" key="1">
    <source>
        <dbReference type="SAM" id="MobiDB-lite"/>
    </source>
</evidence>
<sequence length="193" mass="20963">MSDEGSRIGSTDEKDEAGEAGSSSGLNMIAEVANAREDKPLIKHGVKISQVDVEEVKMQVANWSLAVICMVLGENPPMPVFEGFIKRIWGHLRIARIIKMAMGLKIVKFNDEATRDQVLEVFCNLTGSLSLDANRVAHSTTLREIAAWTPTETGALKLNVDASVRKGFERSCLGCVARDSASRVTFAIASTLQ</sequence>
<dbReference type="Proteomes" id="UP000596661">
    <property type="component" value="Chromosome 7"/>
</dbReference>
<name>A0A803Q770_CANSA</name>